<keyword evidence="1" id="KW-0472">Membrane</keyword>
<name>A0A1W6D091_9RHOB</name>
<dbReference type="RefSeq" id="WP_085378601.1">
    <property type="nucleotide sequence ID" value="NZ_CP020612.1"/>
</dbReference>
<dbReference type="Proteomes" id="UP000193017">
    <property type="component" value="Chromosome"/>
</dbReference>
<feature type="transmembrane region" description="Helical" evidence="1">
    <location>
        <begin position="103"/>
        <end position="120"/>
    </location>
</feature>
<proteinExistence type="predicted"/>
<organism evidence="2 3">
    <name type="scientific">Paracoccus contaminans</name>
    <dbReference type="NCBI Taxonomy" id="1945662"/>
    <lineage>
        <taxon>Bacteria</taxon>
        <taxon>Pseudomonadati</taxon>
        <taxon>Pseudomonadota</taxon>
        <taxon>Alphaproteobacteria</taxon>
        <taxon>Rhodobacterales</taxon>
        <taxon>Paracoccaceae</taxon>
        <taxon>Paracoccus</taxon>
    </lineage>
</organism>
<gene>
    <name evidence="2" type="ORF">B0A89_13800</name>
</gene>
<dbReference type="EMBL" id="CP020612">
    <property type="protein sequence ID" value="ARJ70543.1"/>
    <property type="molecule type" value="Genomic_DNA"/>
</dbReference>
<dbReference type="AlphaFoldDB" id="A0A1W6D091"/>
<keyword evidence="1" id="KW-0812">Transmembrane</keyword>
<keyword evidence="3" id="KW-1185">Reference proteome</keyword>
<dbReference type="KEGG" id="pcon:B0A89_13800"/>
<evidence type="ECO:0000313" key="3">
    <source>
        <dbReference type="Proteomes" id="UP000193017"/>
    </source>
</evidence>
<feature type="transmembrane region" description="Helical" evidence="1">
    <location>
        <begin position="161"/>
        <end position="180"/>
    </location>
</feature>
<feature type="transmembrane region" description="Helical" evidence="1">
    <location>
        <begin position="79"/>
        <end position="97"/>
    </location>
</feature>
<sequence>MTGISGLMAVMDTRSFASVWYWLLLAGLWTWLGRGALGVPSDLVRRVRGRGSDGPARMALLDWVSLTAPRWRIAPRDGAILTAAAAFALSSLAALGFLFDRQFAQALVLLLGPLALLAALRLRLAGRLDRIVGAAGEGRLAPDAAAADAAAAIARHLRATMILSAVSVAAAAIWGTRWLALHPNGL</sequence>
<feature type="transmembrane region" description="Helical" evidence="1">
    <location>
        <begin position="20"/>
        <end position="40"/>
    </location>
</feature>
<evidence type="ECO:0000313" key="2">
    <source>
        <dbReference type="EMBL" id="ARJ70543.1"/>
    </source>
</evidence>
<reference evidence="2 3" key="1">
    <citation type="submission" date="2017-03" db="EMBL/GenBank/DDBJ databases">
        <title>Genome sequence of Paracoccus contaminans isolated from a water microcosm.</title>
        <authorList>
            <person name="Aurass P."/>
            <person name="Karste S."/>
            <person name="Trost E."/>
            <person name="Glaeser S.P."/>
            <person name="Kaempfer P."/>
            <person name="Flieger A."/>
        </authorList>
    </citation>
    <scope>NUCLEOTIDE SEQUENCE [LARGE SCALE GENOMIC DNA]</scope>
    <source>
        <strain evidence="3">RKI 16-01929T\LMG 29738T\CCM 8701T\CIP 111112T</strain>
    </source>
</reference>
<protein>
    <recommendedName>
        <fullName evidence="4">Component of SufBCD complex</fullName>
    </recommendedName>
</protein>
<keyword evidence="1" id="KW-1133">Transmembrane helix</keyword>
<evidence type="ECO:0008006" key="4">
    <source>
        <dbReference type="Google" id="ProtNLM"/>
    </source>
</evidence>
<dbReference type="OrthoDB" id="7847071at2"/>
<accession>A0A1W6D091</accession>
<dbReference type="STRING" id="1945662.B0A89_13800"/>
<evidence type="ECO:0000256" key="1">
    <source>
        <dbReference type="SAM" id="Phobius"/>
    </source>
</evidence>